<dbReference type="AlphaFoldDB" id="A0A2T3HRX4"/>
<name>A0A2T3HRX4_9SPHI</name>
<dbReference type="RefSeq" id="WP_107213619.1">
    <property type="nucleotide sequence ID" value="NZ_KZ686268.1"/>
</dbReference>
<accession>A0A2T3HRX4</accession>
<protein>
    <submittedName>
        <fullName evidence="1">Uncharacterized protein</fullName>
    </submittedName>
</protein>
<dbReference type="EMBL" id="PYLS01000001">
    <property type="protein sequence ID" value="PST85153.1"/>
    <property type="molecule type" value="Genomic_DNA"/>
</dbReference>
<sequence length="151" mass="16769">MKRKKYNIRNLDELHQEVLTLKVDYQLKGDLLAHDAKAYVKQFTPGHLFKKYVSAGNLLKFDDKLNISGTLMSLLLPGLLNKTIFRGSGVITKTVVALASRTLGKSLDAEHLAGMFSSAKNWVGNLVAGKGKKKKEVKFVDYGIPPDSETY</sequence>
<dbReference type="OrthoDB" id="709278at2"/>
<organism evidence="1 2">
    <name type="scientific">Pedobacter yulinensis</name>
    <dbReference type="NCBI Taxonomy" id="2126353"/>
    <lineage>
        <taxon>Bacteria</taxon>
        <taxon>Pseudomonadati</taxon>
        <taxon>Bacteroidota</taxon>
        <taxon>Sphingobacteriia</taxon>
        <taxon>Sphingobacteriales</taxon>
        <taxon>Sphingobacteriaceae</taxon>
        <taxon>Pedobacter</taxon>
    </lineage>
</organism>
<comment type="caution">
    <text evidence="1">The sequence shown here is derived from an EMBL/GenBank/DDBJ whole genome shotgun (WGS) entry which is preliminary data.</text>
</comment>
<keyword evidence="2" id="KW-1185">Reference proteome</keyword>
<evidence type="ECO:0000313" key="1">
    <source>
        <dbReference type="EMBL" id="PST85153.1"/>
    </source>
</evidence>
<reference evidence="1 2" key="1">
    <citation type="submission" date="2018-03" db="EMBL/GenBank/DDBJ databases">
        <authorList>
            <person name="Keele B.F."/>
        </authorList>
    </citation>
    <scope>NUCLEOTIDE SEQUENCE [LARGE SCALE GENOMIC DNA]</scope>
    <source>
        <strain evidence="1 2">YL28-9</strain>
    </source>
</reference>
<dbReference type="Proteomes" id="UP000240912">
    <property type="component" value="Unassembled WGS sequence"/>
</dbReference>
<proteinExistence type="predicted"/>
<gene>
    <name evidence="1" type="ORF">C7T94_03340</name>
</gene>
<evidence type="ECO:0000313" key="2">
    <source>
        <dbReference type="Proteomes" id="UP000240912"/>
    </source>
</evidence>